<organism evidence="4">
    <name type="scientific">Tanacetum cinerariifolium</name>
    <name type="common">Dalmatian daisy</name>
    <name type="synonym">Chrysanthemum cinerariifolium</name>
    <dbReference type="NCBI Taxonomy" id="118510"/>
    <lineage>
        <taxon>Eukaryota</taxon>
        <taxon>Viridiplantae</taxon>
        <taxon>Streptophyta</taxon>
        <taxon>Embryophyta</taxon>
        <taxon>Tracheophyta</taxon>
        <taxon>Spermatophyta</taxon>
        <taxon>Magnoliopsida</taxon>
        <taxon>eudicotyledons</taxon>
        <taxon>Gunneridae</taxon>
        <taxon>Pentapetalae</taxon>
        <taxon>asterids</taxon>
        <taxon>campanulids</taxon>
        <taxon>Asterales</taxon>
        <taxon>Asteraceae</taxon>
        <taxon>Asteroideae</taxon>
        <taxon>Anthemideae</taxon>
        <taxon>Anthemidinae</taxon>
        <taxon>Tanacetum</taxon>
    </lineage>
</organism>
<feature type="compositionally biased region" description="Basic and acidic residues" evidence="2">
    <location>
        <begin position="742"/>
        <end position="754"/>
    </location>
</feature>
<gene>
    <name evidence="4" type="ORF">Tci_058892</name>
</gene>
<evidence type="ECO:0000259" key="3">
    <source>
        <dbReference type="Pfam" id="PF07727"/>
    </source>
</evidence>
<dbReference type="AlphaFoldDB" id="A0A6L2NQU3"/>
<keyword evidence="1" id="KW-0175">Coiled coil</keyword>
<evidence type="ECO:0000313" key="4">
    <source>
        <dbReference type="EMBL" id="GEU86914.1"/>
    </source>
</evidence>
<feature type="coiled-coil region" evidence="1">
    <location>
        <begin position="116"/>
        <end position="143"/>
    </location>
</feature>
<evidence type="ECO:0000256" key="2">
    <source>
        <dbReference type="SAM" id="MobiDB-lite"/>
    </source>
</evidence>
<feature type="compositionally biased region" description="Basic and acidic residues" evidence="2">
    <location>
        <begin position="720"/>
        <end position="731"/>
    </location>
</feature>
<feature type="compositionally biased region" description="Basic and acidic residues" evidence="2">
    <location>
        <begin position="272"/>
        <end position="290"/>
    </location>
</feature>
<feature type="region of interest" description="Disordered" evidence="2">
    <location>
        <begin position="720"/>
        <end position="754"/>
    </location>
</feature>
<feature type="domain" description="Reverse transcriptase Ty1/copia-type" evidence="3">
    <location>
        <begin position="878"/>
        <end position="1017"/>
    </location>
</feature>
<sequence>MRIEQYFLMTDYSLWEVILNGDSSAPTRVIEGVVQPVAPTTAKQRLARKNELNSCGTLLMALPDKNQLKFNIHKDAKTLMEAIEKRFGGNKETKKVQKTFLKQQYENFTGLGFESLDQIHDRVQKLINQLEILRESLSQEDINLKFLRSLPTEWRTHTLIRRNKIDLEEQSLDDLFNSLKIYEVEVNSSSSAIPSTQNIDFVSSNTDITNEPVSAVTSVFVASVKILVSSLPNMDTLTNAVIYTFFASQSNSPQLNNDDLKKIDADDLKEMDHKWSPKDSRRNVAAEPQRRNVSVDTSTSNALVLQCDGVGNYYWSFHAEEEPTNYALMAFTSSSSSSFDNDVVSCSKACTEAYAPLQPSAPIIEDRVFNSEDASEAEISHNTDILKPQANGNNMNIKACFVCKSLTHLIKDYDYYEKKIAQTLARNHAQKGNTQHYARVSLLNPQRHVVPTAVLTKSKLVPLNAAREVTSVVPQTHVTRLRLANTAITKSYSPPRRNINHRPSPKPSNFLQKLLLLRFHSASMTLKRFNYNDALGRSKSGNMSYLSDFEEINGGYVAFGGNPKGGKISGKGKIRTGKLDFDDVYFVKELKFNLFSVSHMCDKKNNVLFIDTECIVLSPEFKVLDENQVLLRVPRENNMYNVDLKNIVPSGDLTCLFEKATLDKSNLWHKRKNKTLIEADRTMLADSLLHIPFWAEAVNTACYVQNKNTDGDAAFKDKEHEFKGRKPESEIHVSPSSSALTNKHDDKTKREAKGKSLVELSTGYRNLSAEFKDFSNNSINEVNVAGSLVPAVRQISTNSTNTFSVPHPLNTAVSPTHGKSSYVHTFQYPDDPNMPELKDITYYDDKEDVGAEADFTNLETIITEYDKGGLRSRWTFLGFEDPEYPDKVYKVVKVLCGLHQAPRAWYKTLANYLLENGFQRGKVDQMLFIKRQTGDILLVQIYVDDIIFGSTNKELCKAFEKLIKDKFQMSSMGELTFFLGLQVKQKPDGIFISQDKYVAKILRKFGLTDRKSASTPIDIEKPLLKDPNGEDVDVHTYILMIGSLMYLTSSRPDIMFAVYACARFQVTLKVSHLHAIKRIFRYLKGKPHLGLWYPKDSPFNLVAYSNSDYVGASLDRKSITRGCQFLRCRLIS</sequence>
<proteinExistence type="predicted"/>
<evidence type="ECO:0000256" key="1">
    <source>
        <dbReference type="SAM" id="Coils"/>
    </source>
</evidence>
<dbReference type="Pfam" id="PF07727">
    <property type="entry name" value="RVT_2"/>
    <property type="match status" value="1"/>
</dbReference>
<reference evidence="4" key="1">
    <citation type="journal article" date="2019" name="Sci. Rep.">
        <title>Draft genome of Tanacetum cinerariifolium, the natural source of mosquito coil.</title>
        <authorList>
            <person name="Yamashiro T."/>
            <person name="Shiraishi A."/>
            <person name="Satake H."/>
            <person name="Nakayama K."/>
        </authorList>
    </citation>
    <scope>NUCLEOTIDE SEQUENCE</scope>
</reference>
<dbReference type="SUPFAM" id="SSF56672">
    <property type="entry name" value="DNA/RNA polymerases"/>
    <property type="match status" value="1"/>
</dbReference>
<dbReference type="PANTHER" id="PTHR11439:SF495">
    <property type="entry name" value="REVERSE TRANSCRIPTASE, RNA-DEPENDENT DNA POLYMERASE-RELATED"/>
    <property type="match status" value="1"/>
</dbReference>
<accession>A0A6L2NQU3</accession>
<dbReference type="InterPro" id="IPR013103">
    <property type="entry name" value="RVT_2"/>
</dbReference>
<name>A0A6L2NQU3_TANCI</name>
<comment type="caution">
    <text evidence="4">The sequence shown here is derived from an EMBL/GenBank/DDBJ whole genome shotgun (WGS) entry which is preliminary data.</text>
</comment>
<dbReference type="Pfam" id="PF14223">
    <property type="entry name" value="Retrotran_gag_2"/>
    <property type="match status" value="1"/>
</dbReference>
<dbReference type="EMBL" id="BKCJ010009426">
    <property type="protein sequence ID" value="GEU86914.1"/>
    <property type="molecule type" value="Genomic_DNA"/>
</dbReference>
<dbReference type="PANTHER" id="PTHR11439">
    <property type="entry name" value="GAG-POL-RELATED RETROTRANSPOSON"/>
    <property type="match status" value="1"/>
</dbReference>
<dbReference type="InterPro" id="IPR043502">
    <property type="entry name" value="DNA/RNA_pol_sf"/>
</dbReference>
<feature type="region of interest" description="Disordered" evidence="2">
    <location>
        <begin position="272"/>
        <end position="294"/>
    </location>
</feature>
<protein>
    <submittedName>
        <fullName evidence="4">Uncharacterized mitochondrial protein AtMg00810-like</fullName>
    </submittedName>
</protein>